<keyword evidence="3" id="KW-0808">Transferase</keyword>
<organism evidence="3 4">
    <name type="scientific">Sediminimonas qiaohouensis</name>
    <dbReference type="NCBI Taxonomy" id="552061"/>
    <lineage>
        <taxon>Bacteria</taxon>
        <taxon>Pseudomonadati</taxon>
        <taxon>Pseudomonadota</taxon>
        <taxon>Alphaproteobacteria</taxon>
        <taxon>Rhodobacterales</taxon>
        <taxon>Roseobacteraceae</taxon>
        <taxon>Sediminimonas</taxon>
    </lineage>
</organism>
<dbReference type="GO" id="GO:0016779">
    <property type="term" value="F:nucleotidyltransferase activity"/>
    <property type="evidence" value="ECO:0007669"/>
    <property type="project" value="UniProtKB-ARBA"/>
</dbReference>
<evidence type="ECO:0000256" key="1">
    <source>
        <dbReference type="ARBA" id="ARBA00022842"/>
    </source>
</evidence>
<dbReference type="RefSeq" id="WP_273248867.1">
    <property type="nucleotide sequence ID" value="NZ_VENJ01000006.1"/>
</dbReference>
<keyword evidence="1" id="KW-0460">Magnesium</keyword>
<dbReference type="InterPro" id="IPR025877">
    <property type="entry name" value="MobA-like_NTP_Trfase"/>
</dbReference>
<name>A0A7C9HAG2_9RHOB</name>
<evidence type="ECO:0000259" key="2">
    <source>
        <dbReference type="Pfam" id="PF12804"/>
    </source>
</evidence>
<dbReference type="CDD" id="cd04182">
    <property type="entry name" value="GT_2_like_f"/>
    <property type="match status" value="1"/>
</dbReference>
<dbReference type="EMBL" id="VENJ01000006">
    <property type="protein sequence ID" value="MTJ04269.1"/>
    <property type="molecule type" value="Genomic_DNA"/>
</dbReference>
<protein>
    <submittedName>
        <fullName evidence="3">Nucleotidyltransferase family protein</fullName>
    </submittedName>
</protein>
<comment type="caution">
    <text evidence="3">The sequence shown here is derived from an EMBL/GenBank/DDBJ whole genome shotgun (WGS) entry which is preliminary data.</text>
</comment>
<dbReference type="Gene3D" id="3.90.550.10">
    <property type="entry name" value="Spore Coat Polysaccharide Biosynthesis Protein SpsA, Chain A"/>
    <property type="match status" value="1"/>
</dbReference>
<dbReference type="PANTHER" id="PTHR43777">
    <property type="entry name" value="MOLYBDENUM COFACTOR CYTIDYLYLTRANSFERASE"/>
    <property type="match status" value="1"/>
</dbReference>
<proteinExistence type="predicted"/>
<dbReference type="SUPFAM" id="SSF53448">
    <property type="entry name" value="Nucleotide-diphospho-sugar transferases"/>
    <property type="match status" value="1"/>
</dbReference>
<accession>A0A7C9HAG2</accession>
<dbReference type="PANTHER" id="PTHR43777:SF1">
    <property type="entry name" value="MOLYBDENUM COFACTOR CYTIDYLYLTRANSFERASE"/>
    <property type="match status" value="1"/>
</dbReference>
<dbReference type="Proteomes" id="UP000483078">
    <property type="component" value="Unassembled WGS sequence"/>
</dbReference>
<dbReference type="InterPro" id="IPR029044">
    <property type="entry name" value="Nucleotide-diphossugar_trans"/>
</dbReference>
<dbReference type="Pfam" id="PF12804">
    <property type="entry name" value="NTP_transf_3"/>
    <property type="match status" value="1"/>
</dbReference>
<evidence type="ECO:0000313" key="4">
    <source>
        <dbReference type="Proteomes" id="UP000483078"/>
    </source>
</evidence>
<reference evidence="3 4" key="1">
    <citation type="submission" date="2019-06" db="EMBL/GenBank/DDBJ databases">
        <title>Enrichment of Autotrophic Halophilic Microorganisms from Red Sea Brine Pool Using Microbial Electrosynthesis System.</title>
        <authorList>
            <person name="Alqahtani M.F."/>
            <person name="Bajracharya S."/>
            <person name="Katuri K.P."/>
            <person name="Ali M."/>
            <person name="Saikaly P.E."/>
        </authorList>
    </citation>
    <scope>NUCLEOTIDE SEQUENCE [LARGE SCALE GENOMIC DNA]</scope>
    <source>
        <strain evidence="3">MES6</strain>
    </source>
</reference>
<gene>
    <name evidence="3" type="ORF">FH759_06190</name>
</gene>
<feature type="domain" description="MobA-like NTP transferase" evidence="2">
    <location>
        <begin position="5"/>
        <end position="168"/>
    </location>
</feature>
<evidence type="ECO:0000313" key="3">
    <source>
        <dbReference type="EMBL" id="MTJ04269.1"/>
    </source>
</evidence>
<dbReference type="AlphaFoldDB" id="A0A7C9HAG2"/>
<sequence>MTPILILAAGASRRMGGADKLLQSVAGQPLLEVIVGRACAAGRDVFVTLPGPDHPRAEVIEGTCARPVWVTDADEGMAASIRAGVAALPQGAPGVMILPADMPELTEADLRAALDAFEQAAPPRPILRATDEGGTPGHPVIFPSDLFAKLRCLAGDEGARGVVQAHNDRVALLPLPGGHATTDLDTPEAWASWRAGGGGEG</sequence>